<reference evidence="1 2" key="1">
    <citation type="journal article" date="2016" name="Genome Announc.">
        <title>Draft Genome Sequence of the Thermotolerant Cyanobacterium Desertifilum sp. IPPAS B-1220.</title>
        <authorList>
            <person name="Mironov K.S."/>
            <person name="Sinetova M.A."/>
            <person name="Bolatkhan K."/>
            <person name="Zayadan B.K."/>
            <person name="Ustinova V.V."/>
            <person name="Kupriyanova E.V."/>
            <person name="Skrypnik A.N."/>
            <person name="Gogoleva N.E."/>
            <person name="Gogolev Y.V."/>
            <person name="Los D.A."/>
        </authorList>
    </citation>
    <scope>NUCLEOTIDE SEQUENCE [LARGE SCALE GENOMIC DNA]</scope>
    <source>
        <strain evidence="1 2">IPPAS B-1220</strain>
    </source>
</reference>
<protein>
    <submittedName>
        <fullName evidence="1">Uncharacterized protein</fullName>
    </submittedName>
</protein>
<evidence type="ECO:0000313" key="1">
    <source>
        <dbReference type="EMBL" id="XPM63806.1"/>
    </source>
</evidence>
<accession>A0ACD5GSJ7</accession>
<evidence type="ECO:0000313" key="2">
    <source>
        <dbReference type="Proteomes" id="UP000095472"/>
    </source>
</evidence>
<organism evidence="1 2">
    <name type="scientific">Desertifilum tharense IPPAS B-1220</name>
    <dbReference type="NCBI Taxonomy" id="1781255"/>
    <lineage>
        <taxon>Bacteria</taxon>
        <taxon>Bacillati</taxon>
        <taxon>Cyanobacteriota</taxon>
        <taxon>Cyanophyceae</taxon>
        <taxon>Desertifilales</taxon>
        <taxon>Desertifilaceae</taxon>
        <taxon>Desertifilum</taxon>
    </lineage>
</organism>
<sequence length="123" mass="13866">MTAVGVKARSSTHKVGAIAKMEAILEGLGQSRSSGSKILRARSCRLLGTVFLLCGQRIERASGDFNISMRQSRQESDRNFNELRHFYPGYGTWRTPVAKIDKVAWIVQISRLRRLDFSPKPRS</sequence>
<keyword evidence="2" id="KW-1185">Reference proteome</keyword>
<dbReference type="Proteomes" id="UP000095472">
    <property type="component" value="Chromosome"/>
</dbReference>
<name>A0ACD5GSJ7_9CYAN</name>
<gene>
    <name evidence="1" type="ORF">BH720_032290</name>
</gene>
<proteinExistence type="predicted"/>
<dbReference type="EMBL" id="CP182909">
    <property type="protein sequence ID" value="XPM63806.1"/>
    <property type="molecule type" value="Genomic_DNA"/>
</dbReference>